<evidence type="ECO:0000313" key="3">
    <source>
        <dbReference type="Proteomes" id="UP001210678"/>
    </source>
</evidence>
<dbReference type="Gene3D" id="3.20.20.190">
    <property type="entry name" value="Phosphatidylinositol (PI) phosphodiesterase"/>
    <property type="match status" value="1"/>
</dbReference>
<proteinExistence type="predicted"/>
<feature type="domain" description="GP-PDE" evidence="1">
    <location>
        <begin position="1"/>
        <end position="234"/>
    </location>
</feature>
<evidence type="ECO:0000259" key="1">
    <source>
        <dbReference type="PROSITE" id="PS51704"/>
    </source>
</evidence>
<dbReference type="PANTHER" id="PTHR46211:SF1">
    <property type="entry name" value="GLYCEROPHOSPHODIESTER PHOSPHODIESTERASE, CYTOPLASMIC"/>
    <property type="match status" value="1"/>
</dbReference>
<reference evidence="2 3" key="1">
    <citation type="submission" date="2023-01" db="EMBL/GenBank/DDBJ databases">
        <title>Vibrio sp. KJ40-1 sp.nov, isolated from marine algae.</title>
        <authorList>
            <person name="Butt M."/>
            <person name="Kim J.M.J."/>
            <person name="Jeon C.O.C."/>
        </authorList>
    </citation>
    <scope>NUCLEOTIDE SEQUENCE [LARGE SCALE GENOMIC DNA]</scope>
    <source>
        <strain evidence="2 3">KJ40-1</strain>
    </source>
</reference>
<dbReference type="RefSeq" id="WP_272139442.1">
    <property type="nucleotide sequence ID" value="NZ_JAQLOI010000003.1"/>
</dbReference>
<dbReference type="Pfam" id="PF03009">
    <property type="entry name" value="GDPD"/>
    <property type="match status" value="1"/>
</dbReference>
<dbReference type="EMBL" id="JAQLOI010000003">
    <property type="protein sequence ID" value="MDB1125588.1"/>
    <property type="molecule type" value="Genomic_DNA"/>
</dbReference>
<protein>
    <submittedName>
        <fullName evidence="2">Glycerophosphodiester phosphodiesterase family protein</fullName>
    </submittedName>
</protein>
<dbReference type="InterPro" id="IPR030395">
    <property type="entry name" value="GP_PDE_dom"/>
</dbReference>
<name>A0ABT4YVH4_9VIBR</name>
<evidence type="ECO:0000313" key="2">
    <source>
        <dbReference type="EMBL" id="MDB1125588.1"/>
    </source>
</evidence>
<dbReference type="InterPro" id="IPR017946">
    <property type="entry name" value="PLC-like_Pdiesterase_TIM-brl"/>
</dbReference>
<keyword evidence="3" id="KW-1185">Reference proteome</keyword>
<accession>A0ABT4YVH4</accession>
<dbReference type="PANTHER" id="PTHR46211">
    <property type="entry name" value="GLYCEROPHOSPHORYL DIESTER PHOSPHODIESTERASE"/>
    <property type="match status" value="1"/>
</dbReference>
<dbReference type="Proteomes" id="UP001210678">
    <property type="component" value="Unassembled WGS sequence"/>
</dbReference>
<dbReference type="PROSITE" id="PS51704">
    <property type="entry name" value="GP_PDE"/>
    <property type="match status" value="1"/>
</dbReference>
<sequence>MIVGHRGAAALAPENTLAGLNKAADSGIHWIEIDTQLTADGIPVIFHDETLERCTNGSGKLASHTLSELKQLDAGSWFDGAFAGEKIPTLEEALQTCLDKDLFMNLEIKIHHDVQVVPLVKKISDVLKSIDFPNERLLLSSFSKHAVEQCKTLLPDIRRGYITEEKSTEYLNEIEHLSLFSVHVNQEMLTSDMAKSITDKGYTLNIWTLNDPDKLNDFIQMKVDNVITDNPELF</sequence>
<dbReference type="SUPFAM" id="SSF51695">
    <property type="entry name" value="PLC-like phosphodiesterases"/>
    <property type="match status" value="1"/>
</dbReference>
<comment type="caution">
    <text evidence="2">The sequence shown here is derived from an EMBL/GenBank/DDBJ whole genome shotgun (WGS) entry which is preliminary data.</text>
</comment>
<organism evidence="2 3">
    <name type="scientific">Vibrio algarum</name>
    <dbReference type="NCBI Taxonomy" id="3020714"/>
    <lineage>
        <taxon>Bacteria</taxon>
        <taxon>Pseudomonadati</taxon>
        <taxon>Pseudomonadota</taxon>
        <taxon>Gammaproteobacteria</taxon>
        <taxon>Vibrionales</taxon>
        <taxon>Vibrionaceae</taxon>
        <taxon>Vibrio</taxon>
    </lineage>
</organism>
<gene>
    <name evidence="2" type="ORF">PGX00_18760</name>
</gene>